<dbReference type="AlphaFoldDB" id="W9W031"/>
<keyword evidence="3" id="KW-1185">Reference proteome</keyword>
<reference evidence="2 3" key="1">
    <citation type="submission" date="2013-03" db="EMBL/GenBank/DDBJ databases">
        <title>The Genome Sequence of Cladophialophora psammophila CBS 110553.</title>
        <authorList>
            <consortium name="The Broad Institute Genomics Platform"/>
            <person name="Cuomo C."/>
            <person name="de Hoog S."/>
            <person name="Gorbushina A."/>
            <person name="Walker B."/>
            <person name="Young S.K."/>
            <person name="Zeng Q."/>
            <person name="Gargeya S."/>
            <person name="Fitzgerald M."/>
            <person name="Haas B."/>
            <person name="Abouelleil A."/>
            <person name="Allen A.W."/>
            <person name="Alvarado L."/>
            <person name="Arachchi H.M."/>
            <person name="Berlin A.M."/>
            <person name="Chapman S.B."/>
            <person name="Gainer-Dewar J."/>
            <person name="Goldberg J."/>
            <person name="Griggs A."/>
            <person name="Gujja S."/>
            <person name="Hansen M."/>
            <person name="Howarth C."/>
            <person name="Imamovic A."/>
            <person name="Ireland A."/>
            <person name="Larimer J."/>
            <person name="McCowan C."/>
            <person name="Murphy C."/>
            <person name="Pearson M."/>
            <person name="Poon T.W."/>
            <person name="Priest M."/>
            <person name="Roberts A."/>
            <person name="Saif S."/>
            <person name="Shea T."/>
            <person name="Sisk P."/>
            <person name="Sykes S."/>
            <person name="Wortman J."/>
            <person name="Nusbaum C."/>
            <person name="Birren B."/>
        </authorList>
    </citation>
    <scope>NUCLEOTIDE SEQUENCE [LARGE SCALE GENOMIC DNA]</scope>
    <source>
        <strain evidence="2 3">CBS 110553</strain>
    </source>
</reference>
<feature type="compositionally biased region" description="Polar residues" evidence="1">
    <location>
        <begin position="223"/>
        <end position="260"/>
    </location>
</feature>
<feature type="region of interest" description="Disordered" evidence="1">
    <location>
        <begin position="223"/>
        <end position="286"/>
    </location>
</feature>
<organism evidence="2 3">
    <name type="scientific">Cladophialophora psammophila CBS 110553</name>
    <dbReference type="NCBI Taxonomy" id="1182543"/>
    <lineage>
        <taxon>Eukaryota</taxon>
        <taxon>Fungi</taxon>
        <taxon>Dikarya</taxon>
        <taxon>Ascomycota</taxon>
        <taxon>Pezizomycotina</taxon>
        <taxon>Eurotiomycetes</taxon>
        <taxon>Chaetothyriomycetidae</taxon>
        <taxon>Chaetothyriales</taxon>
        <taxon>Herpotrichiellaceae</taxon>
        <taxon>Cladophialophora</taxon>
    </lineage>
</organism>
<evidence type="ECO:0000313" key="2">
    <source>
        <dbReference type="EMBL" id="EXJ61432.1"/>
    </source>
</evidence>
<accession>W9W031</accession>
<sequence length="370" mass="38766">MVSDIGRKRIQPRAQANIRTVIGQSCQADCTATVDNMYQLIWTPRAFDTTIVAATVVQVINTDLDTTKTSTVFNELPAGYTIPTNTNAEGTQTVEVTYWSTGTMHTTDIAFPTVYNIYPDRYTWNGTLATVDAGGTTTCSVNADTVIVVDFPGTQPSTFTTPTNSYGPDPGGLLFSTMYLVGGMFQPFKSFFSTEAALQTCNTAPFIAPAVAELTARFITPTSTSYEGGSSPATTGQTKPSSNGAQQPSSEASFATNTQPEPSPASETAAGVPKATAVEGTSDLPSQTLEIQESTITSLATIVADGPSGSVTLVNTIEIVSVVVISTPDGTTPTETPTASATMQTNKACNHGPRFWIGMAVVAADLLLVS</sequence>
<comment type="caution">
    <text evidence="2">The sequence shown here is derived from an EMBL/GenBank/DDBJ whole genome shotgun (WGS) entry which is preliminary data.</text>
</comment>
<evidence type="ECO:0000256" key="1">
    <source>
        <dbReference type="SAM" id="MobiDB-lite"/>
    </source>
</evidence>
<dbReference type="OrthoDB" id="4161477at2759"/>
<name>W9W031_9EURO</name>
<proteinExistence type="predicted"/>
<dbReference type="EMBL" id="AMGX01000028">
    <property type="protein sequence ID" value="EXJ61432.1"/>
    <property type="molecule type" value="Genomic_DNA"/>
</dbReference>
<protein>
    <submittedName>
        <fullName evidence="2">Uncharacterized protein</fullName>
    </submittedName>
</protein>
<gene>
    <name evidence="2" type="ORF">A1O5_11748</name>
</gene>
<dbReference type="GeneID" id="19196435"/>
<evidence type="ECO:0000313" key="3">
    <source>
        <dbReference type="Proteomes" id="UP000019471"/>
    </source>
</evidence>
<dbReference type="RefSeq" id="XP_007750508.1">
    <property type="nucleotide sequence ID" value="XM_007752318.1"/>
</dbReference>
<dbReference type="Proteomes" id="UP000019471">
    <property type="component" value="Unassembled WGS sequence"/>
</dbReference>
<dbReference type="HOGENOM" id="CLU_823873_0_0_1"/>
<dbReference type="eggNOG" id="ENOG502SZC7">
    <property type="taxonomic scope" value="Eukaryota"/>
</dbReference>